<proteinExistence type="predicted"/>
<gene>
    <name evidence="1" type="ORF">STYK_12180</name>
</gene>
<accession>A0ABN6KLA0</accession>
<sequence length="68" mass="8078">MSFAFFIGTVVIMKLLYHRESLFAKRKSQMSFFTPEMTLKTFQDVSFKKMSLGQKSSLKYKKRTKRVI</sequence>
<protein>
    <submittedName>
        <fullName evidence="1">Uncharacterized protein</fullName>
    </submittedName>
</protein>
<evidence type="ECO:0000313" key="1">
    <source>
        <dbReference type="EMBL" id="BDB09404.1"/>
    </source>
</evidence>
<reference evidence="1" key="1">
    <citation type="journal article" date="2022" name="J Glob Antimicrob Resist">
        <title>Identification and characterisation of a novel multidrug-resistant streptococcus, Streptococcus toyakuensis sp. nov., from a blood sample.</title>
        <authorList>
            <person name="Wajima T."/>
            <person name="Hagimoto A."/>
            <person name="Tanaka E."/>
            <person name="Kawamura Y."/>
            <person name="Nakaminami H."/>
        </authorList>
    </citation>
    <scope>NUCLEOTIDE SEQUENCE</scope>
    <source>
        <strain evidence="1">TP1632</strain>
    </source>
</reference>
<evidence type="ECO:0000313" key="2">
    <source>
        <dbReference type="Proteomes" id="UP001060027"/>
    </source>
</evidence>
<organism evidence="1 2">
    <name type="scientific">Streptococcus toyakuensis</name>
    <dbReference type="NCBI Taxonomy" id="2819619"/>
    <lineage>
        <taxon>Bacteria</taxon>
        <taxon>Bacillati</taxon>
        <taxon>Bacillota</taxon>
        <taxon>Bacilli</taxon>
        <taxon>Lactobacillales</taxon>
        <taxon>Streptococcaceae</taxon>
        <taxon>Streptococcus</taxon>
        <taxon>Streptococcus mitis group</taxon>
    </lineage>
</organism>
<dbReference type="EMBL" id="AP024523">
    <property type="protein sequence ID" value="BDB09404.1"/>
    <property type="molecule type" value="Genomic_DNA"/>
</dbReference>
<name>A0ABN6KLA0_9STRE</name>
<keyword evidence="2" id="KW-1185">Reference proteome</keyword>
<dbReference type="Proteomes" id="UP001060027">
    <property type="component" value="Chromosome"/>
</dbReference>